<protein>
    <recommendedName>
        <fullName evidence="15">Cytochrome P450</fullName>
    </recommendedName>
</protein>
<evidence type="ECO:0000256" key="2">
    <source>
        <dbReference type="ARBA" id="ARBA00022617"/>
    </source>
</evidence>
<dbReference type="EMBL" id="JAGGNH010000006">
    <property type="protein sequence ID" value="KAJ0969080.1"/>
    <property type="molecule type" value="Genomic_DNA"/>
</dbReference>
<dbReference type="InterPro" id="IPR051103">
    <property type="entry name" value="Plant_metabolite_P450s"/>
</dbReference>
<dbReference type="InterPro" id="IPR036396">
    <property type="entry name" value="Cyt_P450_sf"/>
</dbReference>
<keyword evidence="6 11" id="KW-0560">Oxidoreductase</keyword>
<dbReference type="InterPro" id="IPR017972">
    <property type="entry name" value="Cyt_P450_CS"/>
</dbReference>
<dbReference type="PRINTS" id="PR00385">
    <property type="entry name" value="P450"/>
</dbReference>
<dbReference type="Gene3D" id="1.10.630.10">
    <property type="entry name" value="Cytochrome P450"/>
    <property type="match status" value="1"/>
</dbReference>
<dbReference type="GO" id="GO:0016709">
    <property type="term" value="F:oxidoreductase activity, acting on paired donors, with incorporation or reduction of molecular oxygen, NAD(P)H as one donor, and incorporation of one atom of oxygen"/>
    <property type="evidence" value="ECO:0007669"/>
    <property type="project" value="TreeGrafter"/>
</dbReference>
<comment type="similarity">
    <text evidence="11">Belongs to the cytochrome P450 family.</text>
</comment>
<keyword evidence="7 10" id="KW-0408">Iron</keyword>
<evidence type="ECO:0000256" key="8">
    <source>
        <dbReference type="ARBA" id="ARBA00023033"/>
    </source>
</evidence>
<evidence type="ECO:0000313" key="13">
    <source>
        <dbReference type="EMBL" id="KAJ0969080.1"/>
    </source>
</evidence>
<dbReference type="InterPro" id="IPR001128">
    <property type="entry name" value="Cyt_P450"/>
</dbReference>
<keyword evidence="4 10" id="KW-0479">Metal-binding</keyword>
<dbReference type="SUPFAM" id="SSF48264">
    <property type="entry name" value="Cytochrome P450"/>
    <property type="match status" value="1"/>
</dbReference>
<proteinExistence type="inferred from homology"/>
<comment type="cofactor">
    <cofactor evidence="10">
        <name>heme</name>
        <dbReference type="ChEBI" id="CHEBI:30413"/>
    </cofactor>
</comment>
<evidence type="ECO:0000256" key="12">
    <source>
        <dbReference type="SAM" id="Phobius"/>
    </source>
</evidence>
<dbReference type="FunFam" id="1.10.630.10:FF:000012">
    <property type="entry name" value="Cytochrome P450 family protein"/>
    <property type="match status" value="1"/>
</dbReference>
<feature type="transmembrane region" description="Helical" evidence="12">
    <location>
        <begin position="6"/>
        <end position="22"/>
    </location>
</feature>
<evidence type="ECO:0008006" key="15">
    <source>
        <dbReference type="Google" id="ProtNLM"/>
    </source>
</evidence>
<evidence type="ECO:0000256" key="6">
    <source>
        <dbReference type="ARBA" id="ARBA00023002"/>
    </source>
</evidence>
<dbReference type="PRINTS" id="PR00463">
    <property type="entry name" value="EP450I"/>
</dbReference>
<sequence length="513" mass="58765">MELCLFIILTISLFITFFFFFFTKNKKKLPPGPLLVPILGSLLWLRRSPADIVSILRYLHSQYGHIFTVHIGSHPFIFIFDRSLAHKVLIEHGSVFSDRPPPPPAIRFLSMNQQTVTSSPYGPLWRLLRRNLISEILNPSRVKLFAHSREWVLHLLLSKLHLQSSSGRAVVTAMDSLRFAMFSLLVLMCFGEKLDEDAIKDIEFAQRELLLYAGKLNVFSIAPIITKRLFRHRFTTAFEMIRRQKELYTPLLTARKEHKKTHINPAVDDPHGGRFICSYLDSLLDIKLPDENCRALTDDELMVLCSEFINAGTDTTATALEWIMANVVKYPDVQAKMTEEIERVVGDGSEGVKEEELQRMPYVKAVVMEGLRRHPPGHLVLPHSVSEEIVVDGYVIPKNATINFGVAAMSWDEKVWEKPMEFRPERFLEEGVDVTGSREIKMMPFGVGRRICPGLGLSLLHLEYFVANLVREFEWREVEGEEIDLAEKPEFTVVMKHSMRARIIPCHSAAERA</sequence>
<gene>
    <name evidence="13" type="ORF">J5N97_021957</name>
</gene>
<keyword evidence="14" id="KW-1185">Reference proteome</keyword>
<evidence type="ECO:0000256" key="1">
    <source>
        <dbReference type="ARBA" id="ARBA00004167"/>
    </source>
</evidence>
<accession>A0A9D5CAA4</accession>
<dbReference type="GO" id="GO:0005506">
    <property type="term" value="F:iron ion binding"/>
    <property type="evidence" value="ECO:0007669"/>
    <property type="project" value="InterPro"/>
</dbReference>
<reference evidence="13" key="2">
    <citation type="journal article" date="2022" name="Hortic Res">
        <title>The genome of Dioscorea zingiberensis sheds light on the biosynthesis, origin and evolution of the medicinally important diosgenin saponins.</title>
        <authorList>
            <person name="Li Y."/>
            <person name="Tan C."/>
            <person name="Li Z."/>
            <person name="Guo J."/>
            <person name="Li S."/>
            <person name="Chen X."/>
            <person name="Wang C."/>
            <person name="Dai X."/>
            <person name="Yang H."/>
            <person name="Song W."/>
            <person name="Hou L."/>
            <person name="Xu J."/>
            <person name="Tong Z."/>
            <person name="Xu A."/>
            <person name="Yuan X."/>
            <person name="Wang W."/>
            <person name="Yang Q."/>
            <person name="Chen L."/>
            <person name="Sun Z."/>
            <person name="Wang K."/>
            <person name="Pan B."/>
            <person name="Chen J."/>
            <person name="Bao Y."/>
            <person name="Liu F."/>
            <person name="Qi X."/>
            <person name="Gang D.R."/>
            <person name="Wen J."/>
            <person name="Li J."/>
        </authorList>
    </citation>
    <scope>NUCLEOTIDE SEQUENCE</scope>
    <source>
        <strain evidence="13">Dzin_1.0</strain>
    </source>
</reference>
<feature type="binding site" description="axial binding residue" evidence="10">
    <location>
        <position position="452"/>
    </location>
    <ligand>
        <name>heme</name>
        <dbReference type="ChEBI" id="CHEBI:30413"/>
    </ligand>
    <ligandPart>
        <name>Fe</name>
        <dbReference type="ChEBI" id="CHEBI:18248"/>
    </ligandPart>
</feature>
<evidence type="ECO:0000256" key="5">
    <source>
        <dbReference type="ARBA" id="ARBA00022989"/>
    </source>
</evidence>
<dbReference type="CDD" id="cd11075">
    <property type="entry name" value="CYP77_89"/>
    <property type="match status" value="1"/>
</dbReference>
<reference evidence="13" key="1">
    <citation type="submission" date="2021-03" db="EMBL/GenBank/DDBJ databases">
        <authorList>
            <person name="Li Z."/>
            <person name="Yang C."/>
        </authorList>
    </citation>
    <scope>NUCLEOTIDE SEQUENCE</scope>
    <source>
        <strain evidence="13">Dzin_1.0</strain>
        <tissue evidence="13">Leaf</tissue>
    </source>
</reference>
<dbReference type="PROSITE" id="PS00086">
    <property type="entry name" value="CYTOCHROME_P450"/>
    <property type="match status" value="1"/>
</dbReference>
<keyword evidence="3 12" id="KW-0812">Transmembrane</keyword>
<keyword evidence="9 12" id="KW-0472">Membrane</keyword>
<organism evidence="13 14">
    <name type="scientific">Dioscorea zingiberensis</name>
    <dbReference type="NCBI Taxonomy" id="325984"/>
    <lineage>
        <taxon>Eukaryota</taxon>
        <taxon>Viridiplantae</taxon>
        <taxon>Streptophyta</taxon>
        <taxon>Embryophyta</taxon>
        <taxon>Tracheophyta</taxon>
        <taxon>Spermatophyta</taxon>
        <taxon>Magnoliopsida</taxon>
        <taxon>Liliopsida</taxon>
        <taxon>Dioscoreales</taxon>
        <taxon>Dioscoreaceae</taxon>
        <taxon>Dioscorea</taxon>
    </lineage>
</organism>
<dbReference type="PANTHER" id="PTHR24298">
    <property type="entry name" value="FLAVONOID 3'-MONOOXYGENASE-RELATED"/>
    <property type="match status" value="1"/>
</dbReference>
<dbReference type="Proteomes" id="UP001085076">
    <property type="component" value="Miscellaneous, Linkage group lg06"/>
</dbReference>
<comment type="subcellular location">
    <subcellularLocation>
        <location evidence="1">Membrane</location>
        <topology evidence="1">Single-pass membrane protein</topology>
    </subcellularLocation>
</comment>
<dbReference type="PANTHER" id="PTHR24298:SF800">
    <property type="entry name" value="CYTOCHROME P450 89A2-RELATED"/>
    <property type="match status" value="1"/>
</dbReference>
<dbReference type="AlphaFoldDB" id="A0A9D5CAA4"/>
<evidence type="ECO:0000256" key="7">
    <source>
        <dbReference type="ARBA" id="ARBA00023004"/>
    </source>
</evidence>
<evidence type="ECO:0000256" key="11">
    <source>
        <dbReference type="RuleBase" id="RU000461"/>
    </source>
</evidence>
<comment type="caution">
    <text evidence="13">The sequence shown here is derived from an EMBL/GenBank/DDBJ whole genome shotgun (WGS) entry which is preliminary data.</text>
</comment>
<keyword evidence="5 12" id="KW-1133">Transmembrane helix</keyword>
<evidence type="ECO:0000256" key="4">
    <source>
        <dbReference type="ARBA" id="ARBA00022723"/>
    </source>
</evidence>
<name>A0A9D5CAA4_9LILI</name>
<dbReference type="GO" id="GO:0020037">
    <property type="term" value="F:heme binding"/>
    <property type="evidence" value="ECO:0007669"/>
    <property type="project" value="InterPro"/>
</dbReference>
<keyword evidence="8 11" id="KW-0503">Monooxygenase</keyword>
<dbReference type="OrthoDB" id="1055148at2759"/>
<dbReference type="Pfam" id="PF00067">
    <property type="entry name" value="p450"/>
    <property type="match status" value="1"/>
</dbReference>
<dbReference type="GO" id="GO:0016020">
    <property type="term" value="C:membrane"/>
    <property type="evidence" value="ECO:0007669"/>
    <property type="project" value="UniProtKB-SubCell"/>
</dbReference>
<evidence type="ECO:0000313" key="14">
    <source>
        <dbReference type="Proteomes" id="UP001085076"/>
    </source>
</evidence>
<evidence type="ECO:0000256" key="3">
    <source>
        <dbReference type="ARBA" id="ARBA00022692"/>
    </source>
</evidence>
<keyword evidence="2 10" id="KW-0349">Heme</keyword>
<evidence type="ECO:0000256" key="10">
    <source>
        <dbReference type="PIRSR" id="PIRSR602401-1"/>
    </source>
</evidence>
<dbReference type="InterPro" id="IPR002401">
    <property type="entry name" value="Cyt_P450_E_grp-I"/>
</dbReference>
<evidence type="ECO:0000256" key="9">
    <source>
        <dbReference type="ARBA" id="ARBA00023136"/>
    </source>
</evidence>